<dbReference type="EMBL" id="KN819367">
    <property type="protein sequence ID" value="KIJ12177.1"/>
    <property type="molecule type" value="Genomic_DNA"/>
</dbReference>
<dbReference type="AlphaFoldDB" id="A0A0C9TX35"/>
<reference evidence="2" key="2">
    <citation type="submission" date="2015-01" db="EMBL/GenBank/DDBJ databases">
        <title>Evolutionary Origins and Diversification of the Mycorrhizal Mutualists.</title>
        <authorList>
            <consortium name="DOE Joint Genome Institute"/>
            <consortium name="Mycorrhizal Genomics Consortium"/>
            <person name="Kohler A."/>
            <person name="Kuo A."/>
            <person name="Nagy L.G."/>
            <person name="Floudas D."/>
            <person name="Copeland A."/>
            <person name="Barry K.W."/>
            <person name="Cichocki N."/>
            <person name="Veneault-Fourrey C."/>
            <person name="LaButti K."/>
            <person name="Lindquist E.A."/>
            <person name="Lipzen A."/>
            <person name="Lundell T."/>
            <person name="Morin E."/>
            <person name="Murat C."/>
            <person name="Riley R."/>
            <person name="Ohm R."/>
            <person name="Sun H."/>
            <person name="Tunlid A."/>
            <person name="Henrissat B."/>
            <person name="Grigoriev I.V."/>
            <person name="Hibbett D.S."/>
            <person name="Martin F."/>
        </authorList>
    </citation>
    <scope>NUCLEOTIDE SEQUENCE [LARGE SCALE GENOMIC DNA]</scope>
    <source>
        <strain evidence="2">ATCC 200175</strain>
    </source>
</reference>
<evidence type="ECO:0000313" key="1">
    <source>
        <dbReference type="EMBL" id="KIJ12177.1"/>
    </source>
</evidence>
<dbReference type="HOGENOM" id="CLU_719803_0_0_1"/>
<organism evidence="1 2">
    <name type="scientific">Paxillus involutus ATCC 200175</name>
    <dbReference type="NCBI Taxonomy" id="664439"/>
    <lineage>
        <taxon>Eukaryota</taxon>
        <taxon>Fungi</taxon>
        <taxon>Dikarya</taxon>
        <taxon>Basidiomycota</taxon>
        <taxon>Agaricomycotina</taxon>
        <taxon>Agaricomycetes</taxon>
        <taxon>Agaricomycetidae</taxon>
        <taxon>Boletales</taxon>
        <taxon>Paxilineae</taxon>
        <taxon>Paxillaceae</taxon>
        <taxon>Paxillus</taxon>
    </lineage>
</organism>
<protein>
    <submittedName>
        <fullName evidence="1">Uncharacterized protein</fullName>
    </submittedName>
</protein>
<keyword evidence="2" id="KW-1185">Reference proteome</keyword>
<name>A0A0C9TX35_PAXIN</name>
<gene>
    <name evidence="1" type="ORF">PAXINDRAFT_14950</name>
</gene>
<reference evidence="1 2" key="1">
    <citation type="submission" date="2014-06" db="EMBL/GenBank/DDBJ databases">
        <authorList>
            <consortium name="DOE Joint Genome Institute"/>
            <person name="Kuo A."/>
            <person name="Kohler A."/>
            <person name="Nagy L.G."/>
            <person name="Floudas D."/>
            <person name="Copeland A."/>
            <person name="Barry K.W."/>
            <person name="Cichocki N."/>
            <person name="Veneault-Fourrey C."/>
            <person name="LaButti K."/>
            <person name="Lindquist E.A."/>
            <person name="Lipzen A."/>
            <person name="Lundell T."/>
            <person name="Morin E."/>
            <person name="Murat C."/>
            <person name="Sun H."/>
            <person name="Tunlid A."/>
            <person name="Henrissat B."/>
            <person name="Grigoriev I.V."/>
            <person name="Hibbett D.S."/>
            <person name="Martin F."/>
            <person name="Nordberg H.P."/>
            <person name="Cantor M.N."/>
            <person name="Hua S.X."/>
        </authorList>
    </citation>
    <scope>NUCLEOTIDE SEQUENCE [LARGE SCALE GENOMIC DNA]</scope>
    <source>
        <strain evidence="1 2">ATCC 200175</strain>
    </source>
</reference>
<dbReference type="Proteomes" id="UP000053647">
    <property type="component" value="Unassembled WGS sequence"/>
</dbReference>
<sequence>MSVLQSVSDLPAASNIDYFSNPFASAHESQISGSSSAAAYPITAPSFTAPSGHSTFTPLGGTLQPSLLFSLSHQGAPPPPYSYNTIHHPSVPVSFICELMRVQVISVGQSVAASCTLAWNAISWGPAWVDLTLSDEDTLKFCGFGGQRTALSIPGWIKEHPTMMYDNQQIQILSATFNNHINNLISKVPENLVSHAFLTSRVIAQEMLGMQAFNTYDWLGQAYGPWQDPSATSTGLLTGRLIIDSLVLIFSTNTSILWTPQLGHCRQCDPFGNATLRGGVHAALYQSTQPETWMGFLTDCATPLIEMPTQLARADLRTAAFVCTWEMMSMQSDVIWDMSSTV</sequence>
<evidence type="ECO:0000313" key="2">
    <source>
        <dbReference type="Proteomes" id="UP000053647"/>
    </source>
</evidence>
<accession>A0A0C9TX35</accession>
<proteinExistence type="predicted"/>